<evidence type="ECO:0000256" key="6">
    <source>
        <dbReference type="PIRSR" id="PIRSR000109-2"/>
    </source>
</evidence>
<dbReference type="SUPFAM" id="SSF51735">
    <property type="entry name" value="NAD(P)-binding Rossmann-fold domains"/>
    <property type="match status" value="1"/>
</dbReference>
<proteinExistence type="inferred from homology"/>
<evidence type="ECO:0000256" key="1">
    <source>
        <dbReference type="ARBA" id="ARBA00008419"/>
    </source>
</evidence>
<evidence type="ECO:0000256" key="5">
    <source>
        <dbReference type="PIRSR" id="PIRSR000109-1"/>
    </source>
</evidence>
<evidence type="ECO:0000259" key="10">
    <source>
        <dbReference type="SMART" id="SM01350"/>
    </source>
</evidence>
<dbReference type="InterPro" id="IPR006113">
    <property type="entry name" value="6PGDH_Gnd/GntZ"/>
</dbReference>
<dbReference type="Proteomes" id="UP000267019">
    <property type="component" value="Unassembled WGS sequence"/>
</dbReference>
<dbReference type="InterPro" id="IPR006114">
    <property type="entry name" value="6PGDH_C"/>
</dbReference>
<dbReference type="GO" id="GO:0019521">
    <property type="term" value="P:D-gluconate metabolic process"/>
    <property type="evidence" value="ECO:0007669"/>
    <property type="project" value="UniProtKB-KW"/>
</dbReference>
<organism evidence="11 12">
    <name type="scientific">Brockia lithotrophica</name>
    <dbReference type="NCBI Taxonomy" id="933949"/>
    <lineage>
        <taxon>Bacteria</taxon>
        <taxon>Bacillati</taxon>
        <taxon>Bacillota</taxon>
        <taxon>Bacilli</taxon>
        <taxon>Bacillales</taxon>
        <taxon>Bacillales Family X. Incertae Sedis</taxon>
        <taxon>Brockia</taxon>
    </lineage>
</organism>
<feature type="binding site" evidence="7">
    <location>
        <begin position="31"/>
        <end position="33"/>
    </location>
    <ligand>
        <name>NADP(+)</name>
        <dbReference type="ChEBI" id="CHEBI:58349"/>
    </ligand>
</feature>
<evidence type="ECO:0000256" key="9">
    <source>
        <dbReference type="SAM" id="MobiDB-lite"/>
    </source>
</evidence>
<protein>
    <recommendedName>
        <fullName evidence="4 8">6-phosphogluconate dehydrogenase, decarboxylating</fullName>
        <ecNumber evidence="4 8">1.1.1.44</ecNumber>
    </recommendedName>
</protein>
<dbReference type="NCBIfam" id="NF006765">
    <property type="entry name" value="PRK09287.1"/>
    <property type="match status" value="1"/>
</dbReference>
<feature type="binding site" description="in other chain" evidence="6">
    <location>
        <position position="189"/>
    </location>
    <ligand>
        <name>substrate</name>
        <note>ligand shared between dimeric partners</note>
    </ligand>
</feature>
<feature type="binding site" evidence="6">
    <location>
        <position position="442"/>
    </location>
    <ligand>
        <name>substrate</name>
        <note>ligand shared between dimeric partners</note>
    </ligand>
</feature>
<evidence type="ECO:0000313" key="12">
    <source>
        <dbReference type="Proteomes" id="UP000267019"/>
    </source>
</evidence>
<comment type="caution">
    <text evidence="11">The sequence shown here is derived from an EMBL/GenBank/DDBJ whole genome shotgun (WGS) entry which is preliminary data.</text>
</comment>
<comment type="function">
    <text evidence="4">Catalyzes the oxidative decarboxylation of 6-phosphogluconate to ribulose 5-phosphate and CO(2), with concomitant reduction of NADP to NADPH.</text>
</comment>
<dbReference type="PRINTS" id="PR00076">
    <property type="entry name" value="6PGDHDRGNASE"/>
</dbReference>
<feature type="binding site" evidence="6">
    <location>
        <position position="448"/>
    </location>
    <ligand>
        <name>substrate</name>
        <note>ligand shared between dimeric partners</note>
    </ligand>
</feature>
<comment type="similarity">
    <text evidence="1 4 8">Belongs to the 6-phosphogluconate dehydrogenase family.</text>
</comment>
<comment type="subunit">
    <text evidence="4">Homodimer.</text>
</comment>
<dbReference type="Pfam" id="PF03446">
    <property type="entry name" value="NAD_binding_2"/>
    <property type="match status" value="1"/>
</dbReference>
<dbReference type="InterPro" id="IPR008927">
    <property type="entry name" value="6-PGluconate_DH-like_C_sf"/>
</dbReference>
<keyword evidence="2 4" id="KW-0560">Oxidoreductase</keyword>
<dbReference type="RefSeq" id="WP_121444170.1">
    <property type="nucleotide sequence ID" value="NZ_RBIJ01000002.1"/>
</dbReference>
<dbReference type="InterPro" id="IPR006183">
    <property type="entry name" value="Pgluconate_DH"/>
</dbReference>
<dbReference type="GO" id="GO:0050661">
    <property type="term" value="F:NADP binding"/>
    <property type="evidence" value="ECO:0007669"/>
    <property type="project" value="InterPro"/>
</dbReference>
<dbReference type="EC" id="1.1.1.44" evidence="4 8"/>
<dbReference type="PIRSF" id="PIRSF000109">
    <property type="entry name" value="6PGD"/>
    <property type="match status" value="1"/>
</dbReference>
<keyword evidence="4 8" id="KW-0570">Pentose shunt</keyword>
<feature type="binding site" description="in other chain" evidence="6">
    <location>
        <position position="100"/>
    </location>
    <ligand>
        <name>substrate</name>
        <note>ligand shared between dimeric partners</note>
    </ligand>
</feature>
<feature type="compositionally biased region" description="Basic and acidic residues" evidence="9">
    <location>
        <begin position="466"/>
        <end position="476"/>
    </location>
</feature>
<feature type="binding site" description="in other chain" evidence="6">
    <location>
        <begin position="126"/>
        <end position="128"/>
    </location>
    <ligand>
        <name>substrate</name>
        <note>ligand shared between dimeric partners</note>
    </ligand>
</feature>
<evidence type="ECO:0000256" key="3">
    <source>
        <dbReference type="ARBA" id="ARBA00023064"/>
    </source>
</evidence>
<gene>
    <name evidence="11" type="ORF">C7438_0895</name>
</gene>
<evidence type="ECO:0000256" key="2">
    <source>
        <dbReference type="ARBA" id="ARBA00023002"/>
    </source>
</evidence>
<keyword evidence="4 8" id="KW-0521">NADP</keyword>
<dbReference type="GO" id="GO:0004616">
    <property type="term" value="F:phosphogluconate dehydrogenase (decarboxylating) activity"/>
    <property type="evidence" value="ECO:0007669"/>
    <property type="project" value="UniProtKB-EC"/>
</dbReference>
<dbReference type="InterPro" id="IPR006115">
    <property type="entry name" value="6PGDH_NADP-bd"/>
</dbReference>
<feature type="binding site" description="in other chain" evidence="6">
    <location>
        <position position="286"/>
    </location>
    <ligand>
        <name>substrate</name>
        <note>ligand shared between dimeric partners</note>
    </ligand>
</feature>
<dbReference type="OrthoDB" id="9804542at2"/>
<keyword evidence="3 8" id="KW-0311">Gluconate utilization</keyword>
<feature type="binding site" description="in other chain" evidence="6">
    <location>
        <begin position="184"/>
        <end position="185"/>
    </location>
    <ligand>
        <name>substrate</name>
        <note>ligand shared between dimeric partners</note>
    </ligand>
</feature>
<sequence>MHDIGIYGLGVMGENLALRAHDVGLSVAVFNRTKDKAFALAARVGSPRFQAFADPASLVASLRRPRLLLLMVTAGPATDAAFEAVLPFLEEGDVLVDGGNAHYEDTLRREARAREARVAYIGMGISGGELGARTGPALMPGGDAEAYARIAPRLEALAARLPDGRPAVALVGKGAAGHYVKMVHNGIEYVFLQLLAEAYDALRNVYGYTSVELADAFARANQGPWESYLIGLVREILTVPDPETSQPLVEQILDVAEGKGTGLWTAEEALRLGTGGSTFGAAVHARNLSRERDLRLACAEACGEPWRRPEAVLAYETWRDALHAAVLVAYAEGFALLRRAPETYDFAVDLANVARVWQSGAIVRIRLLADLERHLRQTPEIPHPLLFPEIWQLVREREGALRNFAAWAVRTGLPAPAHLAALADLDGLRRRRLPANLIQAARDAFGAHTYRRIDREGNFHTSWPDPEGREIPRPQG</sequence>
<feature type="binding site" evidence="7">
    <location>
        <begin position="72"/>
        <end position="74"/>
    </location>
    <ligand>
        <name>NADP(+)</name>
        <dbReference type="ChEBI" id="CHEBI:58349"/>
    </ligand>
</feature>
<keyword evidence="12" id="KW-1185">Reference proteome</keyword>
<evidence type="ECO:0000256" key="7">
    <source>
        <dbReference type="PIRSR" id="PIRSR000109-3"/>
    </source>
</evidence>
<evidence type="ECO:0000256" key="8">
    <source>
        <dbReference type="RuleBase" id="RU000485"/>
    </source>
</evidence>
<dbReference type="SUPFAM" id="SSF48179">
    <property type="entry name" value="6-phosphogluconate dehydrogenase C-terminal domain-like"/>
    <property type="match status" value="1"/>
</dbReference>
<dbReference type="AlphaFoldDB" id="A0A660KVX7"/>
<feature type="binding site" evidence="7">
    <location>
        <begin position="8"/>
        <end position="13"/>
    </location>
    <ligand>
        <name>NADP(+)</name>
        <dbReference type="ChEBI" id="CHEBI:58349"/>
    </ligand>
</feature>
<feature type="active site" description="Proton acceptor" evidence="5">
    <location>
        <position position="181"/>
    </location>
</feature>
<feature type="binding site" evidence="7">
    <location>
        <position position="100"/>
    </location>
    <ligand>
        <name>NADP(+)</name>
        <dbReference type="ChEBI" id="CHEBI:58349"/>
    </ligand>
</feature>
<dbReference type="Gene3D" id="1.10.1040.10">
    <property type="entry name" value="N-(1-d-carboxylethyl)-l-norvaline Dehydrogenase, domain 2"/>
    <property type="match status" value="1"/>
</dbReference>
<comment type="catalytic activity">
    <reaction evidence="4 8">
        <text>6-phospho-D-gluconate + NADP(+) = D-ribulose 5-phosphate + CO2 + NADPH</text>
        <dbReference type="Rhea" id="RHEA:10116"/>
        <dbReference type="ChEBI" id="CHEBI:16526"/>
        <dbReference type="ChEBI" id="CHEBI:57783"/>
        <dbReference type="ChEBI" id="CHEBI:58121"/>
        <dbReference type="ChEBI" id="CHEBI:58349"/>
        <dbReference type="ChEBI" id="CHEBI:58759"/>
        <dbReference type="EC" id="1.1.1.44"/>
    </reaction>
</comment>
<dbReference type="Pfam" id="PF00393">
    <property type="entry name" value="6PGD"/>
    <property type="match status" value="1"/>
</dbReference>
<comment type="pathway">
    <text evidence="4 8">Carbohydrate degradation; pentose phosphate pathway; D-ribulose 5-phosphate from D-glucose 6-phosphate (oxidative stage): step 3/3.</text>
</comment>
<dbReference type="NCBIfam" id="TIGR00873">
    <property type="entry name" value="gnd"/>
    <property type="match status" value="1"/>
</dbReference>
<dbReference type="InterPro" id="IPR013328">
    <property type="entry name" value="6PGD_dom2"/>
</dbReference>
<feature type="region of interest" description="Disordered" evidence="9">
    <location>
        <begin position="456"/>
        <end position="476"/>
    </location>
</feature>
<feature type="binding site" description="in other chain" evidence="6">
    <location>
        <position position="259"/>
    </location>
    <ligand>
        <name>substrate</name>
        <note>ligand shared between dimeric partners</note>
    </ligand>
</feature>
<dbReference type="InterPro" id="IPR036291">
    <property type="entry name" value="NAD(P)-bd_dom_sf"/>
</dbReference>
<dbReference type="EMBL" id="RBIJ01000002">
    <property type="protein sequence ID" value="RKQ85501.1"/>
    <property type="molecule type" value="Genomic_DNA"/>
</dbReference>
<dbReference type="GO" id="GO:0006098">
    <property type="term" value="P:pentose-phosphate shunt"/>
    <property type="evidence" value="ECO:0007669"/>
    <property type="project" value="UniProtKB-UniPathway"/>
</dbReference>
<evidence type="ECO:0000313" key="11">
    <source>
        <dbReference type="EMBL" id="RKQ85501.1"/>
    </source>
</evidence>
<accession>A0A660KVX7</accession>
<dbReference type="Gene3D" id="1.20.5.320">
    <property type="entry name" value="6-Phosphogluconate Dehydrogenase, domain 3"/>
    <property type="match status" value="1"/>
</dbReference>
<reference evidence="11 12" key="1">
    <citation type="submission" date="2018-10" db="EMBL/GenBank/DDBJ databases">
        <title>Genomic Encyclopedia of Type Strains, Phase IV (KMG-IV): sequencing the most valuable type-strain genomes for metagenomic binning, comparative biology and taxonomic classification.</title>
        <authorList>
            <person name="Goeker M."/>
        </authorList>
    </citation>
    <scope>NUCLEOTIDE SEQUENCE [LARGE SCALE GENOMIC DNA]</scope>
    <source>
        <strain evidence="11 12">DSM 22653</strain>
    </source>
</reference>
<dbReference type="SMART" id="SM01350">
    <property type="entry name" value="6PGD"/>
    <property type="match status" value="1"/>
</dbReference>
<dbReference type="UniPathway" id="UPA00115">
    <property type="reaction ID" value="UER00410"/>
</dbReference>
<dbReference type="PANTHER" id="PTHR11811">
    <property type="entry name" value="6-PHOSPHOGLUCONATE DEHYDROGENASE"/>
    <property type="match status" value="1"/>
</dbReference>
<feature type="domain" description="6-phosphogluconate dehydrogenase C-terminal" evidence="10">
    <location>
        <begin position="177"/>
        <end position="464"/>
    </location>
</feature>
<dbReference type="Gene3D" id="3.40.50.720">
    <property type="entry name" value="NAD(P)-binding Rossmann-like Domain"/>
    <property type="match status" value="1"/>
</dbReference>
<evidence type="ECO:0000256" key="4">
    <source>
        <dbReference type="PIRNR" id="PIRNR000109"/>
    </source>
</evidence>
<feature type="active site" description="Proton donor" evidence="5">
    <location>
        <position position="188"/>
    </location>
</feature>
<name>A0A660KVX7_9BACL</name>